<evidence type="ECO:0000313" key="2">
    <source>
        <dbReference type="EMBL" id="RAN32183.1"/>
    </source>
</evidence>
<dbReference type="AlphaFoldDB" id="A0A062TXM4"/>
<organism evidence="2 3">
    <name type="scientific">Hyphomonas pacifica</name>
    <dbReference type="NCBI Taxonomy" id="1280941"/>
    <lineage>
        <taxon>Bacteria</taxon>
        <taxon>Pseudomonadati</taxon>
        <taxon>Pseudomonadota</taxon>
        <taxon>Alphaproteobacteria</taxon>
        <taxon>Hyphomonadales</taxon>
        <taxon>Hyphomonadaceae</taxon>
        <taxon>Hyphomonas</taxon>
    </lineage>
</organism>
<sequence length="237" mass="26090">MILTCPNCETQYFADDSTIGESGRTVKCAACGNSWFVAPKQQKESARRNPAAAHEIYRERVREQRRRKSRFAALLSWLITAGLFFALGIGAIVFRNEVVKAWPEAAGAYKQLGFEVNPYGLEFEDIQRSRTFNDTIPIVTVAGKAVNISRSSVRTPAVRVELKDERGAIVSTTYGPIQPASLPAGKIGTFQIVVEQAPIESFEIELSFVPRDQVPATADMTSNSRLATDADTDESPE</sequence>
<accession>A0A062TXM4</accession>
<dbReference type="eggNOG" id="ENOG5032ZVA">
    <property type="taxonomic scope" value="Bacteria"/>
</dbReference>
<dbReference type="InterPro" id="IPR047676">
    <property type="entry name" value="FxLYD_dom"/>
</dbReference>
<keyword evidence="3" id="KW-1185">Reference proteome</keyword>
<evidence type="ECO:0000313" key="3">
    <source>
        <dbReference type="Proteomes" id="UP000249123"/>
    </source>
</evidence>
<dbReference type="NCBIfam" id="NF038353">
    <property type="entry name" value="FxLYD_dom"/>
    <property type="match status" value="1"/>
</dbReference>
<name>A0A062TXM4_9PROT</name>
<dbReference type="STRING" id="1280941.HY2_14825"/>
<dbReference type="RefSeq" id="WP_034827406.1">
    <property type="nucleotide sequence ID" value="NZ_AWFA01000032.1"/>
</dbReference>
<dbReference type="OrthoDB" id="7159357at2"/>
<dbReference type="InterPro" id="IPR011723">
    <property type="entry name" value="Znf/thioredoxin_put"/>
</dbReference>
<dbReference type="EMBL" id="AWFB01000036">
    <property type="protein sequence ID" value="RAN32183.1"/>
    <property type="molecule type" value="Genomic_DNA"/>
</dbReference>
<comment type="caution">
    <text evidence="2">The sequence shown here is derived from an EMBL/GenBank/DDBJ whole genome shotgun (WGS) entry which is preliminary data.</text>
</comment>
<dbReference type="Proteomes" id="UP000249123">
    <property type="component" value="Unassembled WGS sequence"/>
</dbReference>
<reference evidence="2 3" key="1">
    <citation type="submission" date="2013-04" db="EMBL/GenBank/DDBJ databases">
        <title>Hyphomonas sp. T24B3 Genome Sequencing.</title>
        <authorList>
            <person name="Lai Q."/>
            <person name="Shao Z."/>
        </authorList>
    </citation>
    <scope>NUCLEOTIDE SEQUENCE [LARGE SCALE GENOMIC DNA]</scope>
    <source>
        <strain evidence="2 3">T24B3</strain>
    </source>
</reference>
<proteinExistence type="predicted"/>
<dbReference type="NCBIfam" id="TIGR02098">
    <property type="entry name" value="MJ0042_CXXC"/>
    <property type="match status" value="1"/>
</dbReference>
<feature type="domain" description="Zinc finger/thioredoxin putative" evidence="1">
    <location>
        <begin position="1"/>
        <end position="36"/>
    </location>
</feature>
<protein>
    <recommendedName>
        <fullName evidence="1">Zinc finger/thioredoxin putative domain-containing protein</fullName>
    </recommendedName>
</protein>
<dbReference type="Pfam" id="PF13717">
    <property type="entry name" value="Zn_ribbon_4"/>
    <property type="match status" value="1"/>
</dbReference>
<gene>
    <name evidence="2" type="ORF">HY3_15405</name>
</gene>
<evidence type="ECO:0000259" key="1">
    <source>
        <dbReference type="Pfam" id="PF13717"/>
    </source>
</evidence>